<dbReference type="Gene3D" id="3.40.50.1820">
    <property type="entry name" value="alpha/beta hydrolase"/>
    <property type="match status" value="1"/>
</dbReference>
<evidence type="ECO:0000313" key="2">
    <source>
        <dbReference type="EMBL" id="MFD1745257.1"/>
    </source>
</evidence>
<feature type="signal peptide" evidence="1">
    <location>
        <begin position="1"/>
        <end position="23"/>
    </location>
</feature>
<keyword evidence="2" id="KW-0378">Hydrolase</keyword>
<dbReference type="GO" id="GO:0016787">
    <property type="term" value="F:hydrolase activity"/>
    <property type="evidence" value="ECO:0007669"/>
    <property type="project" value="UniProtKB-KW"/>
</dbReference>
<dbReference type="PIRSF" id="PIRSF033909">
    <property type="entry name" value="UCP033909"/>
    <property type="match status" value="1"/>
</dbReference>
<dbReference type="SUPFAM" id="SSF53474">
    <property type="entry name" value="alpha/beta-Hydrolases"/>
    <property type="match status" value="1"/>
</dbReference>
<protein>
    <submittedName>
        <fullName evidence="2">Alpha/beta hydrolase</fullName>
    </submittedName>
</protein>
<name>A0ABW4M2C3_9HYPH</name>
<proteinExistence type="predicted"/>
<dbReference type="InterPro" id="IPR029058">
    <property type="entry name" value="AB_hydrolase_fold"/>
</dbReference>
<dbReference type="InterPro" id="IPR010297">
    <property type="entry name" value="DUF900_hydrolase"/>
</dbReference>
<organism evidence="2 3">
    <name type="scientific">Rhizobium helianthi</name>
    <dbReference type="NCBI Taxonomy" id="1132695"/>
    <lineage>
        <taxon>Bacteria</taxon>
        <taxon>Pseudomonadati</taxon>
        <taxon>Pseudomonadota</taxon>
        <taxon>Alphaproteobacteria</taxon>
        <taxon>Hyphomicrobiales</taxon>
        <taxon>Rhizobiaceae</taxon>
        <taxon>Rhizobium/Agrobacterium group</taxon>
        <taxon>Rhizobium</taxon>
    </lineage>
</organism>
<dbReference type="PANTHER" id="PTHR36513:SF1">
    <property type="entry name" value="TRANSMEMBRANE PROTEIN"/>
    <property type="match status" value="1"/>
</dbReference>
<dbReference type="RefSeq" id="WP_377398599.1">
    <property type="nucleotide sequence ID" value="NZ_JBHUEQ010000013.1"/>
</dbReference>
<comment type="caution">
    <text evidence="2">The sequence shown here is derived from an EMBL/GenBank/DDBJ whole genome shotgun (WGS) entry which is preliminary data.</text>
</comment>
<dbReference type="Pfam" id="PF05990">
    <property type="entry name" value="DUF900"/>
    <property type="match status" value="1"/>
</dbReference>
<dbReference type="Proteomes" id="UP001597322">
    <property type="component" value="Unassembled WGS sequence"/>
</dbReference>
<accession>A0ABW4M2C3</accession>
<gene>
    <name evidence="2" type="ORF">ACFSE1_07275</name>
</gene>
<evidence type="ECO:0000313" key="3">
    <source>
        <dbReference type="Proteomes" id="UP001597322"/>
    </source>
</evidence>
<dbReference type="EMBL" id="JBHUEQ010000013">
    <property type="protein sequence ID" value="MFD1745257.1"/>
    <property type="molecule type" value="Genomic_DNA"/>
</dbReference>
<dbReference type="PANTHER" id="PTHR36513">
    <property type="entry name" value="ABC TRANSMEMBRANE TYPE-1 DOMAIN-CONTAINING PROTEIN"/>
    <property type="match status" value="1"/>
</dbReference>
<feature type="chain" id="PRO_5046951673" evidence="1">
    <location>
        <begin position="24"/>
        <end position="412"/>
    </location>
</feature>
<keyword evidence="3" id="KW-1185">Reference proteome</keyword>
<reference evidence="3" key="1">
    <citation type="journal article" date="2019" name="Int. J. Syst. Evol. Microbiol.">
        <title>The Global Catalogue of Microorganisms (GCM) 10K type strain sequencing project: providing services to taxonomists for standard genome sequencing and annotation.</title>
        <authorList>
            <consortium name="The Broad Institute Genomics Platform"/>
            <consortium name="The Broad Institute Genome Sequencing Center for Infectious Disease"/>
            <person name="Wu L."/>
            <person name="Ma J."/>
        </authorList>
    </citation>
    <scope>NUCLEOTIDE SEQUENCE [LARGE SCALE GENOMIC DNA]</scope>
    <source>
        <strain evidence="3">CG52</strain>
    </source>
</reference>
<sequence>MICASSSRIALFTAVCLAISSCAGRPEGVLTPVAETAPKASQVDVLVATTRKASPNPGILFSGERGKEPQITEIKVSIPPDANREIGQVQWPSRLPANPAKDFATLAVTDLTPQQARSWLRANLPKSKRVLVFVHGFNNRYEDAVYRFAQIVHDSGADVAPILFTWPSRGSIFAYNYDKESTNYSRDALETTLRSIARDPDVSEITIMAHSMGSWLTVEALRQMAIRDGRVAPKIQNVILASPDLDVDVFGRQLDEIGKKRPKFTLFVSQDDRALALSKRISGNVDRLGQIDPRQEPYRSELEKAGITVLDLTALQSGDRLNHGKFAESPYVVKLLGNRLIAGQTVTDSNVGLGESLGAVALGTAQTVGNAASLAVSTPIAIFDPNTRRSYSDQVGRVGQSLGGTLQSAVGQ</sequence>
<keyword evidence="1" id="KW-0732">Signal</keyword>
<evidence type="ECO:0000256" key="1">
    <source>
        <dbReference type="SAM" id="SignalP"/>
    </source>
</evidence>
<dbReference type="InterPro" id="IPR014586">
    <property type="entry name" value="UCP033909"/>
</dbReference>